<name>A0AAD9RLL1_9HYME</name>
<keyword evidence="12" id="KW-1185">Reference proteome</keyword>
<organism evidence="11 12">
    <name type="scientific">Odynerus spinipes</name>
    <dbReference type="NCBI Taxonomy" id="1348599"/>
    <lineage>
        <taxon>Eukaryota</taxon>
        <taxon>Metazoa</taxon>
        <taxon>Ecdysozoa</taxon>
        <taxon>Arthropoda</taxon>
        <taxon>Hexapoda</taxon>
        <taxon>Insecta</taxon>
        <taxon>Pterygota</taxon>
        <taxon>Neoptera</taxon>
        <taxon>Endopterygota</taxon>
        <taxon>Hymenoptera</taxon>
        <taxon>Apocrita</taxon>
        <taxon>Aculeata</taxon>
        <taxon>Vespoidea</taxon>
        <taxon>Vespidae</taxon>
        <taxon>Eumeninae</taxon>
        <taxon>Odynerus</taxon>
    </lineage>
</organism>
<feature type="compositionally biased region" description="Basic and acidic residues" evidence="10">
    <location>
        <begin position="560"/>
        <end position="579"/>
    </location>
</feature>
<accession>A0AAD9RLL1</accession>
<protein>
    <recommendedName>
        <fullName evidence="8">Dynein axonemal assembly factor 1 homolog</fullName>
    </recommendedName>
</protein>
<evidence type="ECO:0000256" key="4">
    <source>
        <dbReference type="ARBA" id="ARBA00022614"/>
    </source>
</evidence>
<comment type="caution">
    <text evidence="11">The sequence shown here is derived from an EMBL/GenBank/DDBJ whole genome shotgun (WGS) entry which is preliminary data.</text>
</comment>
<feature type="region of interest" description="Disordered" evidence="10">
    <location>
        <begin position="824"/>
        <end position="850"/>
    </location>
</feature>
<reference evidence="11" key="2">
    <citation type="journal article" date="2023" name="Commun. Biol.">
        <title>Intrasexual cuticular hydrocarbon dimorphism in a wasp sheds light on hydrocarbon biosynthesis genes in Hymenoptera.</title>
        <authorList>
            <person name="Moris V.C."/>
            <person name="Podsiadlowski L."/>
            <person name="Martin S."/>
            <person name="Oeyen J.P."/>
            <person name="Donath A."/>
            <person name="Petersen M."/>
            <person name="Wilbrandt J."/>
            <person name="Misof B."/>
            <person name="Liedtke D."/>
            <person name="Thamm M."/>
            <person name="Scheiner R."/>
            <person name="Schmitt T."/>
            <person name="Niehuis O."/>
        </authorList>
    </citation>
    <scope>NUCLEOTIDE SEQUENCE</scope>
    <source>
        <strain evidence="11">GBR_01_08_01A</strain>
    </source>
</reference>
<evidence type="ECO:0000256" key="2">
    <source>
        <dbReference type="ARBA" id="ARBA00004138"/>
    </source>
</evidence>
<feature type="coiled-coil region" evidence="9">
    <location>
        <begin position="607"/>
        <end position="634"/>
    </location>
</feature>
<comment type="function">
    <text evidence="1">Cilium-specific protein required for cilia structures.</text>
</comment>
<keyword evidence="5" id="KW-0677">Repeat</keyword>
<dbReference type="Gene3D" id="3.80.10.10">
    <property type="entry name" value="Ribonuclease Inhibitor"/>
    <property type="match status" value="2"/>
</dbReference>
<evidence type="ECO:0000256" key="10">
    <source>
        <dbReference type="SAM" id="MobiDB-lite"/>
    </source>
</evidence>
<feature type="region of interest" description="Disordered" evidence="10">
    <location>
        <begin position="900"/>
        <end position="919"/>
    </location>
</feature>
<dbReference type="GO" id="GO:0005930">
    <property type="term" value="C:axoneme"/>
    <property type="evidence" value="ECO:0007669"/>
    <property type="project" value="TreeGrafter"/>
</dbReference>
<dbReference type="InterPro" id="IPR032675">
    <property type="entry name" value="LRR_dom_sf"/>
</dbReference>
<dbReference type="InterPro" id="IPR001611">
    <property type="entry name" value="Leu-rich_rpt"/>
</dbReference>
<gene>
    <name evidence="11" type="ORF">KPH14_002728</name>
</gene>
<comment type="similarity">
    <text evidence="3">Belongs to the DNAAF1 family.</text>
</comment>
<dbReference type="SUPFAM" id="SSF52075">
    <property type="entry name" value="Outer arm dynein light chain 1"/>
    <property type="match status" value="1"/>
</dbReference>
<keyword evidence="7" id="KW-0966">Cell projection</keyword>
<reference evidence="11" key="1">
    <citation type="submission" date="2021-08" db="EMBL/GenBank/DDBJ databases">
        <authorList>
            <person name="Misof B."/>
            <person name="Oliver O."/>
            <person name="Podsiadlowski L."/>
            <person name="Donath A."/>
            <person name="Peters R."/>
            <person name="Mayer C."/>
            <person name="Rust J."/>
            <person name="Gunkel S."/>
            <person name="Lesny P."/>
            <person name="Martin S."/>
            <person name="Oeyen J.P."/>
            <person name="Petersen M."/>
            <person name="Panagiotis P."/>
            <person name="Wilbrandt J."/>
            <person name="Tanja T."/>
        </authorList>
    </citation>
    <scope>NUCLEOTIDE SEQUENCE</scope>
    <source>
        <strain evidence="11">GBR_01_08_01A</strain>
        <tissue evidence="11">Thorax + abdomen</tissue>
    </source>
</reference>
<feature type="compositionally biased region" description="Low complexity" evidence="10">
    <location>
        <begin position="56"/>
        <end position="70"/>
    </location>
</feature>
<dbReference type="EMBL" id="JAIFRP010000034">
    <property type="protein sequence ID" value="KAK2582022.1"/>
    <property type="molecule type" value="Genomic_DNA"/>
</dbReference>
<keyword evidence="9" id="KW-0175">Coiled coil</keyword>
<evidence type="ECO:0000256" key="5">
    <source>
        <dbReference type="ARBA" id="ARBA00022737"/>
    </source>
</evidence>
<dbReference type="Proteomes" id="UP001258017">
    <property type="component" value="Unassembled WGS sequence"/>
</dbReference>
<dbReference type="FunFam" id="3.80.10.10:FF:000166">
    <property type="entry name" value="Dynein assembly factor 1, axonemal"/>
    <property type="match status" value="1"/>
</dbReference>
<feature type="region of interest" description="Disordered" evidence="10">
    <location>
        <begin position="28"/>
        <end position="78"/>
    </location>
</feature>
<feature type="coiled-coil region" evidence="9">
    <location>
        <begin position="726"/>
        <end position="778"/>
    </location>
</feature>
<dbReference type="InterPro" id="IPR050576">
    <property type="entry name" value="Cilia_flagella_integrity"/>
</dbReference>
<evidence type="ECO:0000256" key="7">
    <source>
        <dbReference type="ARBA" id="ARBA00023273"/>
    </source>
</evidence>
<evidence type="ECO:0000256" key="3">
    <source>
        <dbReference type="ARBA" id="ARBA00006453"/>
    </source>
</evidence>
<comment type="subcellular location">
    <subcellularLocation>
        <location evidence="2">Cell projection</location>
        <location evidence="2">Cilium</location>
    </subcellularLocation>
</comment>
<proteinExistence type="inferred from homology"/>
<evidence type="ECO:0000256" key="9">
    <source>
        <dbReference type="SAM" id="Coils"/>
    </source>
</evidence>
<sequence>MNNFEADRFEARDSLLVVDELESNASGKDEIEVAGSLGDSVSRDDKSRPSTAEDYQPVASTSQPSTSSASMNSELESRQYENLNKSSIRLIVDKLVQIETKEFKEKSYVSLPFSDLDVNTICDLTYRSKLMNSSSDSESDREENTLAFFDSESDTGTVVNLEGTIEESPTWQTARESTGSSGKIVSDEIKIVEVVSSQDLLSTNSSEDHIDLRDFTKNEEISSNEPYEVCQSKEDEYLSSEALKTVDESVKEEMEEEIINLSNAIDESVKVEMKDGNTNVPYKVLPMVNESVNKEMEEQCDLEGNNNLLEQHLNMADEQVIEEIKEENTNITNEVLQVDDEATKEEIKEQCRLEEDKNIPEESLQMTNKPTEEETKELCRLEENTNLLNELAKLTYELEKEETGEHDDTCASVDFEELEKLFDVCDTDKRSTSSSDERSINLSIGSEFDMFEAETEEDTEEEKKNCEQENEPLDVDNQLDMLASTLFENPDINRFETFEDMLYYLDSEDAMTIMKMQENSSIAEELIKEKVQDFCSKLVLEHRDEEQAKKEIEIASNIIKIDDPQRDNQNDQKDTADKENIEEDLVCEDDPAETLAKMLDSTRYKSEVEVNEILKKLNEQKQKIEDLKNESLRDLAVEFCQFDELLTKQKATAEEESREFIETSKLNEDDFNVLEESEKCQRSPFLEMPLTKEEVTENFKMKGWEKDFRDRQMEEQRLLSACLRVVKEEEITYEGLDLEYDEESEREIDLRNIPIEFIEDTNGECKKKEGEEENLRDQTIREEVNENATIGMIKGKLDLEIKSSISDTILDDVLRSKINVPKDDDRVLTKEQENSPNEDKSHEEVLEKETEPLGLETTIEQEDKNVLVDESVEDKLLVDESLGNVLEDKSLENKSLENKSLETKSLEDKPLEDLTQDGTNDDAITMINETCNTKSENIAESEITGNALPSTEDNTVAATNNNILTRTDSDESLFAELLKREERTYIKGKVYDFDEKKHGVRMTEQFIKKHCRENKLYQTPYLNDVLYLHYKGFSFIENLEKYTGLKTLWLENNGIREIANLENQSELRCLYLHHNIISKIEKLEYLTKLDTLNLSHNMIRKIENLDSLKLLNTLNLSHNYLQETADIEHLRSLDYLSILDISYNRIDTFDIVDILGDMKSLRVIALTGNPVLKNIKMYRKTMTLKCKNLQYLDDRPVFPRDRACAEAWMRGGPDEEAAERRRWIEAEQKRINDSVRENPPKLIEELSDPNDNTITRDERMRYQKQILIERKSLEDPPGGYAMGREVADYEKIILKTSLDKEIDPIPWNFANKETNPKLENEKIESSSTPTCTFSCDTSDLRDRTDDNKNLRKEDLLGSYRKKDGKHPLTGQLSSIRQGMNDFCTNMDKFVEENNIVFKNGNVESFWNDEGLVKNDNHSGCIGEDDNTLPDTLADSKQETLAWWNAEEKEAKVREVISTKKNDNGVDEVEMKEISIKEYEEAGNIKKIQDDRKETNLSDSKMVYDTSALKACPKIALISNDSSHQTDIEDVNEDKVKKINIKEYEEAGDIKKVQNHQQEINLSASEIVYDPLALKACPKVAFISEDSSHQTDVKYVDEDEMKKIDIKEYEEVENIKKVQDHQQETDLSTSNSVYDLLTLKTCPKIAFISKQPSRLTDFEDKYEKKKDNKRKEFSSGVFHSLLAELDHVTRNSTIDNKKSEVKVSQELLSIEEVEEEEEECGNTRLVPLDLNSSIDENFKATGHQEIPKDEGGSLQSTRSRSIEEASVPRSEISEKCRQHLIREAKKFTKKESPLLDDCIKTLINKDTNSGEESSKKRWHSQHDILEHFASSLATPRSVFTQAFEEDGRKTNRTTESVTSLPETKIKPHYKDVSGDFQKPDIQAIADLVRKSEAADQGVHRDVNIFQSFCDHLEELQSKRKLLIAPDFMKNENTKSEIARKEFKPLIEVISEELADVPEIVDNIDPCTTSLEKTGGSNDESL</sequence>
<evidence type="ECO:0000313" key="12">
    <source>
        <dbReference type="Proteomes" id="UP001258017"/>
    </source>
</evidence>
<evidence type="ECO:0000313" key="11">
    <source>
        <dbReference type="EMBL" id="KAK2582022.1"/>
    </source>
</evidence>
<keyword evidence="6" id="KW-0969">Cilium</keyword>
<feature type="coiled-coil region" evidence="9">
    <location>
        <begin position="314"/>
        <end position="341"/>
    </location>
</feature>
<feature type="region of interest" description="Disordered" evidence="10">
    <location>
        <begin position="560"/>
        <end position="580"/>
    </location>
</feature>
<evidence type="ECO:0000256" key="8">
    <source>
        <dbReference type="ARBA" id="ARBA00024433"/>
    </source>
</evidence>
<dbReference type="PROSITE" id="PS51450">
    <property type="entry name" value="LRR"/>
    <property type="match status" value="4"/>
</dbReference>
<dbReference type="SMART" id="SM00365">
    <property type="entry name" value="LRR_SD22"/>
    <property type="match status" value="3"/>
</dbReference>
<dbReference type="PANTHER" id="PTHR45973:SF9">
    <property type="entry name" value="LEUCINE-RICH REPEAT-CONTAINING PROTEIN 46"/>
    <property type="match status" value="1"/>
</dbReference>
<feature type="compositionally biased region" description="Basic and acidic residues" evidence="10">
    <location>
        <begin position="900"/>
        <end position="912"/>
    </location>
</feature>
<feature type="region of interest" description="Disordered" evidence="10">
    <location>
        <begin position="1740"/>
        <end position="1768"/>
    </location>
</feature>
<dbReference type="PANTHER" id="PTHR45973">
    <property type="entry name" value="PROTEIN PHOSPHATASE 1 REGULATORY SUBUNIT SDS22-RELATED"/>
    <property type="match status" value="1"/>
</dbReference>
<dbReference type="GO" id="GO:0070840">
    <property type="term" value="F:dynein complex binding"/>
    <property type="evidence" value="ECO:0007669"/>
    <property type="project" value="TreeGrafter"/>
</dbReference>
<dbReference type="GO" id="GO:0035082">
    <property type="term" value="P:axoneme assembly"/>
    <property type="evidence" value="ECO:0007669"/>
    <property type="project" value="TreeGrafter"/>
</dbReference>
<evidence type="ECO:0000256" key="6">
    <source>
        <dbReference type="ARBA" id="ARBA00023069"/>
    </source>
</evidence>
<keyword evidence="4" id="KW-0433">Leucine-rich repeat</keyword>
<dbReference type="Pfam" id="PF14580">
    <property type="entry name" value="LRR_9"/>
    <property type="match status" value="1"/>
</dbReference>
<evidence type="ECO:0000256" key="1">
    <source>
        <dbReference type="ARBA" id="ARBA00003843"/>
    </source>
</evidence>